<keyword evidence="1" id="KW-0472">Membrane</keyword>
<organism evidence="2">
    <name type="scientific">marine sediment metagenome</name>
    <dbReference type="NCBI Taxonomy" id="412755"/>
    <lineage>
        <taxon>unclassified sequences</taxon>
        <taxon>metagenomes</taxon>
        <taxon>ecological metagenomes</taxon>
    </lineage>
</organism>
<keyword evidence="1" id="KW-0812">Transmembrane</keyword>
<protein>
    <submittedName>
        <fullName evidence="2">Uncharacterized protein</fullName>
    </submittedName>
</protein>
<feature type="non-terminal residue" evidence="2">
    <location>
        <position position="262"/>
    </location>
</feature>
<proteinExistence type="predicted"/>
<comment type="caution">
    <text evidence="2">The sequence shown here is derived from an EMBL/GenBank/DDBJ whole genome shotgun (WGS) entry which is preliminary data.</text>
</comment>
<keyword evidence="1" id="KW-1133">Transmembrane helix</keyword>
<feature type="transmembrane region" description="Helical" evidence="1">
    <location>
        <begin position="12"/>
        <end position="31"/>
    </location>
</feature>
<sequence>MNTDIGWQMWWQYAVTFAGSLIVALLSVWIAQSWSAKRERSKALGNLKSEVSANIRDCRLISEWLDKDFDALIKGEGALTPYPRIHDSAWYLVRSTFIGDYALVAKLEDAYRLIAVVNNLLQRIEELRYTHMNESGKGFTLEALEQAELEITEGMRTAALALSADRETAYRTNYTQHNAAAKGYTQKLLTLLEEVEPQVAQLCGSREDTSTAVLDKRLLKSKARLHIVLAAALFGALPFLTGGYQIALIVVVAILTFSSSVL</sequence>
<accession>X1LC46</accession>
<dbReference type="EMBL" id="BARV01008160">
    <property type="protein sequence ID" value="GAI16882.1"/>
    <property type="molecule type" value="Genomic_DNA"/>
</dbReference>
<name>X1LC46_9ZZZZ</name>
<evidence type="ECO:0000313" key="2">
    <source>
        <dbReference type="EMBL" id="GAI16882.1"/>
    </source>
</evidence>
<reference evidence="2" key="1">
    <citation type="journal article" date="2014" name="Front. Microbiol.">
        <title>High frequency of phylogenetically diverse reductive dehalogenase-homologous genes in deep subseafloor sedimentary metagenomes.</title>
        <authorList>
            <person name="Kawai M."/>
            <person name="Futagami T."/>
            <person name="Toyoda A."/>
            <person name="Takaki Y."/>
            <person name="Nishi S."/>
            <person name="Hori S."/>
            <person name="Arai W."/>
            <person name="Tsubouchi T."/>
            <person name="Morono Y."/>
            <person name="Uchiyama I."/>
            <person name="Ito T."/>
            <person name="Fujiyama A."/>
            <person name="Inagaki F."/>
            <person name="Takami H."/>
        </authorList>
    </citation>
    <scope>NUCLEOTIDE SEQUENCE</scope>
    <source>
        <strain evidence="2">Expedition CK06-06</strain>
    </source>
</reference>
<dbReference type="AlphaFoldDB" id="X1LC46"/>
<evidence type="ECO:0000256" key="1">
    <source>
        <dbReference type="SAM" id="Phobius"/>
    </source>
</evidence>
<feature type="transmembrane region" description="Helical" evidence="1">
    <location>
        <begin position="227"/>
        <end position="257"/>
    </location>
</feature>
<gene>
    <name evidence="2" type="ORF">S06H3_16488</name>
</gene>